<reference evidence="1" key="1">
    <citation type="submission" date="2021-01" db="EMBL/GenBank/DDBJ databases">
        <title>Complete genome sequence of Clostridiales bacterium R-7.</title>
        <authorList>
            <person name="Mahoney-Kurpe S.C."/>
            <person name="Palevich N."/>
            <person name="Koike S."/>
            <person name="Moon C.D."/>
            <person name="Attwood G.T."/>
        </authorList>
    </citation>
    <scope>NUCLEOTIDE SEQUENCE</scope>
    <source>
        <strain evidence="1">R-7</strain>
    </source>
</reference>
<evidence type="ECO:0000313" key="2">
    <source>
        <dbReference type="Proteomes" id="UP000682782"/>
    </source>
</evidence>
<organism evidence="1 2">
    <name type="scientific">Aristaeella hokkaidonensis</name>
    <dbReference type="NCBI Taxonomy" id="3046382"/>
    <lineage>
        <taxon>Bacteria</taxon>
        <taxon>Bacillati</taxon>
        <taxon>Bacillota</taxon>
        <taxon>Clostridia</taxon>
        <taxon>Eubacteriales</taxon>
        <taxon>Aristaeellaceae</taxon>
        <taxon>Aristaeella</taxon>
    </lineage>
</organism>
<sequence>MKKILSIVMILVTVLTLMIPVLASAEEYSGVDMWVNCDNGKTLNVREEPRTGSRVITRLECGTKVHVDYFTGDGWAAISDYHFSGYVQAKFLVSEKPGKYEITEREDDFVALKEPYLVSALARSAKSDSSVGLRVKPNKTSKAIRRLTAGDQLQVIARGKVWSKVVDLQTGKTGYVANDYIRKI</sequence>
<dbReference type="Proteomes" id="UP000682782">
    <property type="component" value="Chromosome"/>
</dbReference>
<protein>
    <submittedName>
        <fullName evidence="1">SH3 domain-containing protein</fullName>
    </submittedName>
</protein>
<accession>A0AC61MVE2</accession>
<keyword evidence="2" id="KW-1185">Reference proteome</keyword>
<name>A0AC61MVE2_9FIRM</name>
<proteinExistence type="predicted"/>
<dbReference type="EMBL" id="CP068393">
    <property type="protein sequence ID" value="QUC66197.1"/>
    <property type="molecule type" value="Genomic_DNA"/>
</dbReference>
<gene>
    <name evidence="1" type="ORF">JYE49_09985</name>
</gene>
<evidence type="ECO:0000313" key="1">
    <source>
        <dbReference type="EMBL" id="QUC66197.1"/>
    </source>
</evidence>